<dbReference type="EMBL" id="PHKV01000091">
    <property type="protein sequence ID" value="PKV10502.1"/>
    <property type="molecule type" value="Genomic_DNA"/>
</dbReference>
<dbReference type="AlphaFoldDB" id="A0A2N3RDE4"/>
<keyword evidence="1" id="KW-0472">Membrane</keyword>
<dbReference type="Proteomes" id="UP000233720">
    <property type="component" value="Unassembled WGS sequence"/>
</dbReference>
<name>A0A2N3RDE4_9XANT</name>
<proteinExistence type="predicted"/>
<feature type="transmembrane region" description="Helical" evidence="1">
    <location>
        <begin position="38"/>
        <end position="58"/>
    </location>
</feature>
<comment type="caution">
    <text evidence="2">The sequence shown here is derived from an EMBL/GenBank/DDBJ whole genome shotgun (WGS) entry which is preliminary data.</text>
</comment>
<protein>
    <submittedName>
        <fullName evidence="2">ABC transporter permease</fullName>
    </submittedName>
</protein>
<keyword evidence="1" id="KW-0812">Transmembrane</keyword>
<accession>A0A2N3RDE4</accession>
<evidence type="ECO:0000256" key="1">
    <source>
        <dbReference type="SAM" id="Phobius"/>
    </source>
</evidence>
<organism evidence="2 3">
    <name type="scientific">Xanthomonas prunicola</name>
    <dbReference type="NCBI Taxonomy" id="2053930"/>
    <lineage>
        <taxon>Bacteria</taxon>
        <taxon>Pseudomonadati</taxon>
        <taxon>Pseudomonadota</taxon>
        <taxon>Gammaproteobacteria</taxon>
        <taxon>Lysobacterales</taxon>
        <taxon>Lysobacteraceae</taxon>
        <taxon>Xanthomonas</taxon>
    </lineage>
</organism>
<sequence length="94" mass="10041">GALAWTALPYSLKFLWARHLDQRRAPVVRSTMSHRQGWIVLSSIMVAISLLGLVLSVVAGSLPLIALSCIAAAFGGATLDASVDAFRIEQEAVH</sequence>
<feature type="non-terminal residue" evidence="2">
    <location>
        <position position="94"/>
    </location>
</feature>
<feature type="transmembrane region" description="Helical" evidence="1">
    <location>
        <begin position="64"/>
        <end position="83"/>
    </location>
</feature>
<reference evidence="2 3" key="1">
    <citation type="submission" date="2017-11" db="EMBL/GenBank/DDBJ databases">
        <title>Xanthomonas prunicola sp. nov., a novel pathogen that affects nectarine (Prunus persica var. nectarine) trees.</title>
        <authorList>
            <person name="Lopez M."/>
            <person name="Lopez-Soriano P."/>
            <person name="Garita-Cambronero J."/>
            <person name="Beltran C."/>
            <person name="Taghouti G."/>
            <person name="Portier P."/>
            <person name="Cubero J."/>
            <person name="Fischer-Le Saux M."/>
            <person name="Marco-Noales E."/>
        </authorList>
    </citation>
    <scope>NUCLEOTIDE SEQUENCE [LARGE SCALE GENOMIC DNA]</scope>
    <source>
        <strain evidence="2 3">CFBP8353</strain>
    </source>
</reference>
<feature type="non-terminal residue" evidence="2">
    <location>
        <position position="1"/>
    </location>
</feature>
<evidence type="ECO:0000313" key="2">
    <source>
        <dbReference type="EMBL" id="PKV10502.1"/>
    </source>
</evidence>
<gene>
    <name evidence="2" type="ORF">XpruCFBP8353_23165</name>
</gene>
<keyword evidence="1" id="KW-1133">Transmembrane helix</keyword>
<evidence type="ECO:0000313" key="3">
    <source>
        <dbReference type="Proteomes" id="UP000233720"/>
    </source>
</evidence>